<comment type="subcellular location">
    <subcellularLocation>
        <location evidence="1">Vacuole membrane</location>
        <topology evidence="1">Multi-pass membrane protein</topology>
    </subcellularLocation>
</comment>
<evidence type="ECO:0000256" key="4">
    <source>
        <dbReference type="ARBA" id="ARBA00022737"/>
    </source>
</evidence>
<dbReference type="InterPro" id="IPR003439">
    <property type="entry name" value="ABC_transporter-like_ATP-bd"/>
</dbReference>
<proteinExistence type="predicted"/>
<dbReference type="PANTHER" id="PTHR24223">
    <property type="entry name" value="ATP-BINDING CASSETTE SUB-FAMILY C"/>
    <property type="match status" value="1"/>
</dbReference>
<dbReference type="InterPro" id="IPR011527">
    <property type="entry name" value="ABC1_TM_dom"/>
</dbReference>
<dbReference type="Gene3D" id="1.20.1560.10">
    <property type="entry name" value="ABC transporter type 1, transmembrane domain"/>
    <property type="match status" value="2"/>
</dbReference>
<comment type="caution">
    <text evidence="13">The sequence shown here is derived from an EMBL/GenBank/DDBJ whole genome shotgun (WGS) entry which is preliminary data.</text>
</comment>
<dbReference type="GeneID" id="42005523"/>
<evidence type="ECO:0000256" key="6">
    <source>
        <dbReference type="ARBA" id="ARBA00022840"/>
    </source>
</evidence>
<dbReference type="FunFam" id="3.40.50.300:FF:000163">
    <property type="entry name" value="Multidrug resistance-associated protein member 4"/>
    <property type="match status" value="1"/>
</dbReference>
<keyword evidence="6" id="KW-0067">ATP-binding</keyword>
<name>A0A507BYW5_9FUNG</name>
<dbReference type="Pfam" id="PF00664">
    <property type="entry name" value="ABC_membrane"/>
    <property type="match status" value="2"/>
</dbReference>
<dbReference type="FunFam" id="1.20.1560.10:FF:000010">
    <property type="entry name" value="Multidrug resistance-associated ABC transporter"/>
    <property type="match status" value="1"/>
</dbReference>
<dbReference type="Pfam" id="PF00005">
    <property type="entry name" value="ABC_tran"/>
    <property type="match status" value="2"/>
</dbReference>
<keyword evidence="7 10" id="KW-1133">Transmembrane helix</keyword>
<evidence type="ECO:0000256" key="7">
    <source>
        <dbReference type="ARBA" id="ARBA00022989"/>
    </source>
</evidence>
<evidence type="ECO:0008006" key="15">
    <source>
        <dbReference type="Google" id="ProtNLM"/>
    </source>
</evidence>
<dbReference type="CDD" id="cd18579">
    <property type="entry name" value="ABC_6TM_ABCC_D1"/>
    <property type="match status" value="1"/>
</dbReference>
<dbReference type="SUPFAM" id="SSF90123">
    <property type="entry name" value="ABC transporter transmembrane region"/>
    <property type="match status" value="2"/>
</dbReference>
<feature type="transmembrane region" description="Helical" evidence="10">
    <location>
        <begin position="882"/>
        <end position="912"/>
    </location>
</feature>
<feature type="domain" description="ABC transmembrane type-1" evidence="12">
    <location>
        <begin position="162"/>
        <end position="438"/>
    </location>
</feature>
<dbReference type="PROSITE" id="PS00211">
    <property type="entry name" value="ABC_TRANSPORTER_1"/>
    <property type="match status" value="2"/>
</dbReference>
<dbReference type="FunFam" id="1.20.1560.10:FF:000006">
    <property type="entry name" value="ATP-binding cassette, sub-family C (CFTR/MRP), member 9"/>
    <property type="match status" value="1"/>
</dbReference>
<dbReference type="Gene3D" id="3.40.50.300">
    <property type="entry name" value="P-loop containing nucleotide triphosphate hydrolases"/>
    <property type="match status" value="2"/>
</dbReference>
<accession>A0A507BYW5</accession>
<keyword evidence="14" id="KW-1185">Reference proteome</keyword>
<feature type="transmembrane region" description="Helical" evidence="10">
    <location>
        <begin position="308"/>
        <end position="327"/>
    </location>
</feature>
<dbReference type="InterPro" id="IPR044746">
    <property type="entry name" value="ABCC_6TM_D1"/>
</dbReference>
<dbReference type="InterPro" id="IPR027417">
    <property type="entry name" value="P-loop_NTPase"/>
</dbReference>
<evidence type="ECO:0000259" key="11">
    <source>
        <dbReference type="PROSITE" id="PS50893"/>
    </source>
</evidence>
<feature type="transmembrane region" description="Helical" evidence="10">
    <location>
        <begin position="381"/>
        <end position="410"/>
    </location>
</feature>
<keyword evidence="2" id="KW-0813">Transport</keyword>
<dbReference type="EMBL" id="QEAO01000028">
    <property type="protein sequence ID" value="TPX32622.1"/>
    <property type="molecule type" value="Genomic_DNA"/>
</dbReference>
<evidence type="ECO:0000256" key="2">
    <source>
        <dbReference type="ARBA" id="ARBA00022448"/>
    </source>
</evidence>
<keyword evidence="8 10" id="KW-0472">Membrane</keyword>
<dbReference type="Proteomes" id="UP000319731">
    <property type="component" value="Unassembled WGS sequence"/>
</dbReference>
<dbReference type="InterPro" id="IPR050173">
    <property type="entry name" value="ABC_transporter_C-like"/>
</dbReference>
<feature type="compositionally biased region" description="Polar residues" evidence="9">
    <location>
        <begin position="39"/>
        <end position="54"/>
    </location>
</feature>
<evidence type="ECO:0000313" key="13">
    <source>
        <dbReference type="EMBL" id="TPX32622.1"/>
    </source>
</evidence>
<dbReference type="InterPro" id="IPR036640">
    <property type="entry name" value="ABC1_TM_sf"/>
</dbReference>
<dbReference type="PANTHER" id="PTHR24223:SF443">
    <property type="entry name" value="MULTIDRUG-RESISTANCE LIKE PROTEIN 1, ISOFORM I"/>
    <property type="match status" value="1"/>
</dbReference>
<dbReference type="InterPro" id="IPR017871">
    <property type="entry name" value="ABC_transporter-like_CS"/>
</dbReference>
<gene>
    <name evidence="13" type="ORF">SmJEL517_g04298</name>
</gene>
<dbReference type="PROSITE" id="PS50893">
    <property type="entry name" value="ABC_TRANSPORTER_2"/>
    <property type="match status" value="2"/>
</dbReference>
<evidence type="ECO:0000313" key="14">
    <source>
        <dbReference type="Proteomes" id="UP000319731"/>
    </source>
</evidence>
<dbReference type="CDD" id="cd03244">
    <property type="entry name" value="ABCC_MRP_domain2"/>
    <property type="match status" value="1"/>
</dbReference>
<dbReference type="GO" id="GO:0016887">
    <property type="term" value="F:ATP hydrolysis activity"/>
    <property type="evidence" value="ECO:0007669"/>
    <property type="project" value="InterPro"/>
</dbReference>
<dbReference type="STRING" id="1806994.A0A507BYW5"/>
<sequence>MATPPSTIGNTGRRMSIVGEILNPATISEDLTQQLETPIMSSRGSTSSYKSQGPSFLGNDGKDGVQHQGATDGPEVKANIFAKMFFTWMTPLMFKGYRNPLQQSDLYSLLPKFDAKYISDIFHERIGMKRKAMGNIESEEIERGFRGEILKSFFMIMWKDFLMSAVFEISQSWSTLLTPLILSQILRFLSTKDTPDAAPLYTGYCWALLLFFAQVNVSISNSAKELKVRSLGVRMKTIMVSAIFRKSLRLSARSRHEYPSGRVMNLLAQDTNTLEWFSQWIHDMWSVPVQIIFLSLLLVYYLGRAGAFGVLCVLLGLTIQFVLMRVAERIESKALNFSDSRVKLTSEALQGMKIIKFFSWETFFINRLTNLREEDLKRQRWLAFINSTFNGIVQLIPVVISITVFSLYWYQNGRLDPVVIFPALSAINILRGPMIMMPLNLQLLWQAIVAVRRLAKYLSADELDSPPTVHDASDDKKNSIVIKESDFFWQEWETWDPSVTQEANTKSKQSWSSSIKTRISSIKNALFKNKSNSNEKLVKEDSPAKPTIAEKPPSVMHLQGIDFTIPKGSLTAIVGSVGCGKSSLLGALTGEMSRAKGSVDIYGTTALANQQGWITNDSIKNNVLFGTEYDAGRYREVVRVTALERDLREFADGDLTEVGTQGLTLSGGQIARVSLARAIYRNADIIYMDDVLAAVDSHVGAHIFEKCIRDYCSDKTRLLVTHQIHFLPQVDYILYMEKGQITERGTYHELLSANGSFAKLVEQYGVPEEEESKEARVEAVGSEKLEIPNGDLSRGISSMKRKNSVATTSSFENKDKPRALMSQEEREEGSIKFTHYLMFMNAFGGIWVAVLMLVGLVVYIAFRLASDLMLLFWTTDRLGKSFEFYIILYAVFGALFVLGSYLHGLFVFLLCLKASKNLHNAALARVFKSPMSFFETQPLGRILSRFSRDVSEIDRFMAQMLRATLNLLGSMLGTIGLIAFAVPYMLILFAIIVPSYIVMQNFYSASNRELKRLESLARSPLFAQVSESLTGLPTIRAYREQTRFTTVNNNLLNEANKPTYLRTAAGCWVSIRAQCMVAVMVWLVPTLGIALNVPTAILGLALSYGITILGLLNWSLRNIAEIESRMNSIERLGYYGTQLPQERTTGNPKPDGWPFAGEITLKHVELKYREELDPVLKDVSLNIHGAEKIGVVGRTGAGKSSIIAALFSLVELSKGSIEIDGVDTSTLTLKDLRNGLSIIPQTPTLFDGSVRSNLDMSGIHTDDAIWTALRRCGLYEVISSLDGKLESQVSEGGENFSVGQRQLMCLGRAMLSKARIILIDEATASVDVETDAKIQELLRQDFAHYTIITIAHRQVFAKAVQ</sequence>
<dbReference type="GO" id="GO:0000329">
    <property type="term" value="C:fungal-type vacuole membrane"/>
    <property type="evidence" value="ECO:0007669"/>
    <property type="project" value="UniProtKB-ARBA"/>
</dbReference>
<evidence type="ECO:0000259" key="12">
    <source>
        <dbReference type="PROSITE" id="PS50929"/>
    </source>
</evidence>
<dbReference type="FunFam" id="3.40.50.300:FF:000997">
    <property type="entry name" value="Multidrug resistance-associated protein 1"/>
    <property type="match status" value="1"/>
</dbReference>
<feature type="transmembrane region" description="Helical" evidence="10">
    <location>
        <begin position="836"/>
        <end position="862"/>
    </location>
</feature>
<feature type="region of interest" description="Disordered" evidence="9">
    <location>
        <begin position="39"/>
        <end position="71"/>
    </location>
</feature>
<feature type="domain" description="ABC transporter" evidence="11">
    <location>
        <begin position="538"/>
        <end position="763"/>
    </location>
</feature>
<dbReference type="OrthoDB" id="6500128at2759"/>
<dbReference type="InterPro" id="IPR003593">
    <property type="entry name" value="AAA+_ATPase"/>
</dbReference>
<evidence type="ECO:0000256" key="9">
    <source>
        <dbReference type="SAM" id="MobiDB-lite"/>
    </source>
</evidence>
<evidence type="ECO:0000256" key="1">
    <source>
        <dbReference type="ARBA" id="ARBA00004128"/>
    </source>
</evidence>
<dbReference type="PROSITE" id="PS50929">
    <property type="entry name" value="ABC_TM1F"/>
    <property type="match status" value="2"/>
</dbReference>
<dbReference type="GO" id="GO:0005524">
    <property type="term" value="F:ATP binding"/>
    <property type="evidence" value="ECO:0007669"/>
    <property type="project" value="UniProtKB-KW"/>
</dbReference>
<dbReference type="SMART" id="SM00382">
    <property type="entry name" value="AAA"/>
    <property type="match status" value="2"/>
</dbReference>
<protein>
    <recommendedName>
        <fullName evidence="15">P-loop containing nucleoside triphosphate hydrolase protein</fullName>
    </recommendedName>
</protein>
<feature type="transmembrane region" description="Helical" evidence="10">
    <location>
        <begin position="1096"/>
        <end position="1116"/>
    </location>
</feature>
<feature type="domain" description="ABC transporter" evidence="11">
    <location>
        <begin position="1161"/>
        <end position="1357"/>
    </location>
</feature>
<evidence type="ECO:0000256" key="5">
    <source>
        <dbReference type="ARBA" id="ARBA00022741"/>
    </source>
</evidence>
<dbReference type="RefSeq" id="XP_031023800.1">
    <property type="nucleotide sequence ID" value="XM_031170226.1"/>
</dbReference>
<dbReference type="SUPFAM" id="SSF52540">
    <property type="entry name" value="P-loop containing nucleoside triphosphate hydrolases"/>
    <property type="match status" value="2"/>
</dbReference>
<evidence type="ECO:0000256" key="10">
    <source>
        <dbReference type="SAM" id="Phobius"/>
    </source>
</evidence>
<organism evidence="13 14">
    <name type="scientific">Synchytrium microbalum</name>
    <dbReference type="NCBI Taxonomy" id="1806994"/>
    <lineage>
        <taxon>Eukaryota</taxon>
        <taxon>Fungi</taxon>
        <taxon>Fungi incertae sedis</taxon>
        <taxon>Chytridiomycota</taxon>
        <taxon>Chytridiomycota incertae sedis</taxon>
        <taxon>Chytridiomycetes</taxon>
        <taxon>Synchytriales</taxon>
        <taxon>Synchytriaceae</taxon>
        <taxon>Synchytrium</taxon>
    </lineage>
</organism>
<dbReference type="CDD" id="cd03250">
    <property type="entry name" value="ABCC_MRP_domain1"/>
    <property type="match status" value="1"/>
</dbReference>
<reference evidence="13 14" key="1">
    <citation type="journal article" date="2019" name="Sci. Rep.">
        <title>Comparative genomics of chytrid fungi reveal insights into the obligate biotrophic and pathogenic lifestyle of Synchytrium endobioticum.</title>
        <authorList>
            <person name="van de Vossenberg B.T.L.H."/>
            <person name="Warris S."/>
            <person name="Nguyen H.D.T."/>
            <person name="van Gent-Pelzer M.P.E."/>
            <person name="Joly D.L."/>
            <person name="van de Geest H.C."/>
            <person name="Bonants P.J.M."/>
            <person name="Smith D.S."/>
            <person name="Levesque C.A."/>
            <person name="van der Lee T.A.J."/>
        </authorList>
    </citation>
    <scope>NUCLEOTIDE SEQUENCE [LARGE SCALE GENOMIC DNA]</scope>
    <source>
        <strain evidence="13 14">JEL517</strain>
    </source>
</reference>
<dbReference type="GO" id="GO:0140359">
    <property type="term" value="F:ABC-type transporter activity"/>
    <property type="evidence" value="ECO:0007669"/>
    <property type="project" value="InterPro"/>
</dbReference>
<feature type="transmembrane region" description="Helical" evidence="10">
    <location>
        <begin position="1065"/>
        <end position="1084"/>
    </location>
</feature>
<feature type="region of interest" description="Disordered" evidence="9">
    <location>
        <begin position="799"/>
        <end position="823"/>
    </location>
</feature>
<keyword evidence="3 10" id="KW-0812">Transmembrane</keyword>
<feature type="domain" description="ABC transmembrane type-1" evidence="12">
    <location>
        <begin position="842"/>
        <end position="1124"/>
    </location>
</feature>
<evidence type="ECO:0000256" key="3">
    <source>
        <dbReference type="ARBA" id="ARBA00022692"/>
    </source>
</evidence>
<keyword evidence="5" id="KW-0547">Nucleotide-binding</keyword>
<evidence type="ECO:0000256" key="8">
    <source>
        <dbReference type="ARBA" id="ARBA00023136"/>
    </source>
</evidence>
<keyword evidence="4" id="KW-0677">Repeat</keyword>